<gene>
    <name evidence="2" type="ORF">FF38_05155</name>
</gene>
<reference evidence="2 3" key="1">
    <citation type="journal article" date="2015" name="Nat. Commun.">
        <title>Lucilia cuprina genome unlocks parasitic fly biology to underpin future interventions.</title>
        <authorList>
            <person name="Anstead C.A."/>
            <person name="Korhonen P.K."/>
            <person name="Young N.D."/>
            <person name="Hall R.S."/>
            <person name="Jex A.R."/>
            <person name="Murali S.C."/>
            <person name="Hughes D.S."/>
            <person name="Lee S.F."/>
            <person name="Perry T."/>
            <person name="Stroehlein A.J."/>
            <person name="Ansell B.R."/>
            <person name="Breugelmans B."/>
            <person name="Hofmann A."/>
            <person name="Qu J."/>
            <person name="Dugan S."/>
            <person name="Lee S.L."/>
            <person name="Chao H."/>
            <person name="Dinh H."/>
            <person name="Han Y."/>
            <person name="Doddapaneni H.V."/>
            <person name="Worley K.C."/>
            <person name="Muzny D.M."/>
            <person name="Ioannidis P."/>
            <person name="Waterhouse R.M."/>
            <person name="Zdobnov E.M."/>
            <person name="James P.J."/>
            <person name="Bagnall N.H."/>
            <person name="Kotze A.C."/>
            <person name="Gibbs R.A."/>
            <person name="Richards S."/>
            <person name="Batterham P."/>
            <person name="Gasser R.B."/>
        </authorList>
    </citation>
    <scope>NUCLEOTIDE SEQUENCE [LARGE SCALE GENOMIC DNA]</scope>
    <source>
        <strain evidence="2 3">LS</strain>
        <tissue evidence="2">Full body</tissue>
    </source>
</reference>
<dbReference type="AlphaFoldDB" id="A0A0L0BZQ9"/>
<feature type="region of interest" description="Disordered" evidence="1">
    <location>
        <begin position="1"/>
        <end position="20"/>
    </location>
</feature>
<evidence type="ECO:0008006" key="4">
    <source>
        <dbReference type="Google" id="ProtNLM"/>
    </source>
</evidence>
<evidence type="ECO:0000313" key="3">
    <source>
        <dbReference type="Proteomes" id="UP000037069"/>
    </source>
</evidence>
<dbReference type="OMA" id="QWVKNNE"/>
<dbReference type="Proteomes" id="UP000037069">
    <property type="component" value="Unassembled WGS sequence"/>
</dbReference>
<dbReference type="OrthoDB" id="71500at2759"/>
<protein>
    <recommendedName>
        <fullName evidence="4">S phase cyclin A-associated protein in the endoplasmic reticulum N-terminal domain-containing protein</fullName>
    </recommendedName>
</protein>
<evidence type="ECO:0000313" key="2">
    <source>
        <dbReference type="EMBL" id="KNC25493.1"/>
    </source>
</evidence>
<keyword evidence="3" id="KW-1185">Reference proteome</keyword>
<comment type="caution">
    <text evidence="2">The sequence shown here is derived from an EMBL/GenBank/DDBJ whole genome shotgun (WGS) entry which is preliminary data.</text>
</comment>
<proteinExistence type="predicted"/>
<sequence>MYSITIGKNGNKLPEEKSPQHPVELSTELMLACTVALSPSYTKKHTHPKVLERLPDLISYAVITGLIEILSRRCMKIRESIENHQSVVLSLLATLGFITRFIDVCPPGPTDPTRFLSAAKSTELFGSISMLYASVVPIGECIPPRTISLAAATFNLLVSMAVLDLSTFQEVMSSEAISLKFLDVVQILLKYCGNQTTAAKNSETQADLLTSEQCSNIIKNLTKLPEHLNVVVYPCLVTVTFQNQEARNVISRDFNLEFLDEYSKSDKAKKNHLVALLKENT</sequence>
<organism evidence="2 3">
    <name type="scientific">Lucilia cuprina</name>
    <name type="common">Green bottle fly</name>
    <name type="synonym">Australian sheep blowfly</name>
    <dbReference type="NCBI Taxonomy" id="7375"/>
    <lineage>
        <taxon>Eukaryota</taxon>
        <taxon>Metazoa</taxon>
        <taxon>Ecdysozoa</taxon>
        <taxon>Arthropoda</taxon>
        <taxon>Hexapoda</taxon>
        <taxon>Insecta</taxon>
        <taxon>Pterygota</taxon>
        <taxon>Neoptera</taxon>
        <taxon>Endopterygota</taxon>
        <taxon>Diptera</taxon>
        <taxon>Brachycera</taxon>
        <taxon>Muscomorpha</taxon>
        <taxon>Oestroidea</taxon>
        <taxon>Calliphoridae</taxon>
        <taxon>Luciliinae</taxon>
        <taxon>Lucilia</taxon>
    </lineage>
</organism>
<accession>A0A0L0BZQ9</accession>
<name>A0A0L0BZQ9_LUCCU</name>
<dbReference type="EMBL" id="JRES01001109">
    <property type="protein sequence ID" value="KNC25493.1"/>
    <property type="molecule type" value="Genomic_DNA"/>
</dbReference>
<evidence type="ECO:0000256" key="1">
    <source>
        <dbReference type="SAM" id="MobiDB-lite"/>
    </source>
</evidence>
<dbReference type="PANTHER" id="PTHR31434">
    <property type="entry name" value="S PHASE CYCLIN A-ASSOCIATED PROTEIN IN THE ENDOPLASMIC RETICULUM"/>
    <property type="match status" value="1"/>
</dbReference>
<dbReference type="PANTHER" id="PTHR31434:SF2">
    <property type="entry name" value="S PHASE CYCLIN A-ASSOCIATED PROTEIN IN THE ENDOPLASMIC RETICULUM"/>
    <property type="match status" value="1"/>
</dbReference>